<reference evidence="1 2" key="1">
    <citation type="submission" date="2019-02" db="EMBL/GenBank/DDBJ databases">
        <title>Deep-cultivation of Planctomycetes and their phenomic and genomic characterization uncovers novel biology.</title>
        <authorList>
            <person name="Wiegand S."/>
            <person name="Jogler M."/>
            <person name="Boedeker C."/>
            <person name="Pinto D."/>
            <person name="Vollmers J."/>
            <person name="Rivas-Marin E."/>
            <person name="Kohn T."/>
            <person name="Peeters S.H."/>
            <person name="Heuer A."/>
            <person name="Rast P."/>
            <person name="Oberbeckmann S."/>
            <person name="Bunk B."/>
            <person name="Jeske O."/>
            <person name="Meyerdierks A."/>
            <person name="Storesund J.E."/>
            <person name="Kallscheuer N."/>
            <person name="Luecker S."/>
            <person name="Lage O.M."/>
            <person name="Pohl T."/>
            <person name="Merkel B.J."/>
            <person name="Hornburger P."/>
            <person name="Mueller R.-W."/>
            <person name="Bruemmer F."/>
            <person name="Labrenz M."/>
            <person name="Spormann A.M."/>
            <person name="Op den Camp H."/>
            <person name="Overmann J."/>
            <person name="Amann R."/>
            <person name="Jetten M.S.M."/>
            <person name="Mascher T."/>
            <person name="Medema M.H."/>
            <person name="Devos D.P."/>
            <person name="Kaster A.-K."/>
            <person name="Ovreas L."/>
            <person name="Rohde M."/>
            <person name="Galperin M.Y."/>
            <person name="Jogler C."/>
        </authorList>
    </citation>
    <scope>NUCLEOTIDE SEQUENCE [LARGE SCALE GENOMIC DNA]</scope>
    <source>
        <strain evidence="1 2">HG15A2</strain>
    </source>
</reference>
<dbReference type="KEGG" id="amob:HG15A2_21980"/>
<keyword evidence="2" id="KW-1185">Reference proteome</keyword>
<protein>
    <submittedName>
        <fullName evidence="1">Uncharacterized protein</fullName>
    </submittedName>
</protein>
<evidence type="ECO:0000313" key="2">
    <source>
        <dbReference type="Proteomes" id="UP000319852"/>
    </source>
</evidence>
<name>A0A517MVK2_9BACT</name>
<accession>A0A517MVK2</accession>
<dbReference type="AlphaFoldDB" id="A0A517MVK2"/>
<proteinExistence type="predicted"/>
<dbReference type="EMBL" id="CP036263">
    <property type="protein sequence ID" value="QDS98910.1"/>
    <property type="molecule type" value="Genomic_DNA"/>
</dbReference>
<organism evidence="1 2">
    <name type="scientific">Adhaeretor mobilis</name>
    <dbReference type="NCBI Taxonomy" id="1930276"/>
    <lineage>
        <taxon>Bacteria</taxon>
        <taxon>Pseudomonadati</taxon>
        <taxon>Planctomycetota</taxon>
        <taxon>Planctomycetia</taxon>
        <taxon>Pirellulales</taxon>
        <taxon>Lacipirellulaceae</taxon>
        <taxon>Adhaeretor</taxon>
    </lineage>
</organism>
<dbReference type="Proteomes" id="UP000319852">
    <property type="component" value="Chromosome"/>
</dbReference>
<gene>
    <name evidence="1" type="ORF">HG15A2_21980</name>
</gene>
<sequence length="81" mass="8729">MLGIEKTGIGSPGQLVPVGETWANAHDLGTKALVFTVLSDPANLFAPFGEALLAMGKSPKNRSLLGRKTLDVRLRLHQLHR</sequence>
<evidence type="ECO:0000313" key="1">
    <source>
        <dbReference type="EMBL" id="QDS98910.1"/>
    </source>
</evidence>